<protein>
    <submittedName>
        <fullName evidence="2">Uncharacterized protein</fullName>
    </submittedName>
</protein>
<evidence type="ECO:0000256" key="1">
    <source>
        <dbReference type="SAM" id="SignalP"/>
    </source>
</evidence>
<feature type="non-terminal residue" evidence="2">
    <location>
        <position position="1"/>
    </location>
</feature>
<reference evidence="2 3" key="1">
    <citation type="submission" date="2022-05" db="EMBL/GenBank/DDBJ databases">
        <authorList>
            <consortium name="Genoscope - CEA"/>
            <person name="William W."/>
        </authorList>
    </citation>
    <scope>NUCLEOTIDE SEQUENCE [LARGE SCALE GENOMIC DNA]</scope>
</reference>
<dbReference type="Proteomes" id="UP001159428">
    <property type="component" value="Unassembled WGS sequence"/>
</dbReference>
<dbReference type="AlphaFoldDB" id="A0AAU9XRW9"/>
<dbReference type="EMBL" id="CALNXJ010000056">
    <property type="protein sequence ID" value="CAH3154773.1"/>
    <property type="molecule type" value="Genomic_DNA"/>
</dbReference>
<proteinExistence type="predicted"/>
<sequence>VLLVLPCLLFSTISAEDISPEKEKTILKAFKRQGRADLLKAERNGEDRAFKLSFTGNITGPKTGTEFLFKKYVNGSSGHFTIHPADWPEYLLAVDGRKLVIKKPHNSTTELMEKNYKFSLTEFHWTYTDNENNKEVERVLTVIVSKASGLAIKSARDGRVLLSSNWMDCGTWLSL</sequence>
<feature type="signal peptide" evidence="1">
    <location>
        <begin position="1"/>
        <end position="15"/>
    </location>
</feature>
<gene>
    <name evidence="2" type="ORF">PMEA_00027708</name>
</gene>
<keyword evidence="3" id="KW-1185">Reference proteome</keyword>
<accession>A0AAU9XRW9</accession>
<evidence type="ECO:0000313" key="3">
    <source>
        <dbReference type="Proteomes" id="UP001159428"/>
    </source>
</evidence>
<keyword evidence="1" id="KW-0732">Signal</keyword>
<comment type="caution">
    <text evidence="2">The sequence shown here is derived from an EMBL/GenBank/DDBJ whole genome shotgun (WGS) entry which is preliminary data.</text>
</comment>
<name>A0AAU9XRW9_9CNID</name>
<feature type="chain" id="PRO_5043897318" evidence="1">
    <location>
        <begin position="16"/>
        <end position="175"/>
    </location>
</feature>
<evidence type="ECO:0000313" key="2">
    <source>
        <dbReference type="EMBL" id="CAH3154773.1"/>
    </source>
</evidence>
<organism evidence="2 3">
    <name type="scientific">Pocillopora meandrina</name>
    <dbReference type="NCBI Taxonomy" id="46732"/>
    <lineage>
        <taxon>Eukaryota</taxon>
        <taxon>Metazoa</taxon>
        <taxon>Cnidaria</taxon>
        <taxon>Anthozoa</taxon>
        <taxon>Hexacorallia</taxon>
        <taxon>Scleractinia</taxon>
        <taxon>Astrocoeniina</taxon>
        <taxon>Pocilloporidae</taxon>
        <taxon>Pocillopora</taxon>
    </lineage>
</organism>